<dbReference type="Pfam" id="PF00005">
    <property type="entry name" value="ABC_tran"/>
    <property type="match status" value="2"/>
</dbReference>
<dbReference type="Gene3D" id="3.40.50.300">
    <property type="entry name" value="P-loop containing nucleotide triphosphate hydrolases"/>
    <property type="match status" value="2"/>
</dbReference>
<name>A0A4R2BRI4_9HYPH</name>
<keyword evidence="3" id="KW-0813">Transport</keyword>
<comment type="similarity">
    <text evidence="2">Belongs to the ABC transporter superfamily.</text>
</comment>
<dbReference type="FunFam" id="3.40.50.300:FF:002585">
    <property type="entry name" value="Glutathione import ATP-binding protein GsiA"/>
    <property type="match status" value="1"/>
</dbReference>
<dbReference type="GO" id="GO:0015833">
    <property type="term" value="P:peptide transport"/>
    <property type="evidence" value="ECO:0007669"/>
    <property type="project" value="InterPro"/>
</dbReference>
<keyword evidence="5 7" id="KW-0067">ATP-binding</keyword>
<feature type="domain" description="ABC transporter" evidence="6">
    <location>
        <begin position="10"/>
        <end position="256"/>
    </location>
</feature>
<dbReference type="RefSeq" id="WP_132076569.1">
    <property type="nucleotide sequence ID" value="NZ_SLVU01000010.1"/>
</dbReference>
<accession>A0A4R2BRI4</accession>
<proteinExistence type="inferred from homology"/>
<dbReference type="PROSITE" id="PS50893">
    <property type="entry name" value="ABC_TRANSPORTER_2"/>
    <property type="match status" value="2"/>
</dbReference>
<reference evidence="7 8" key="1">
    <citation type="submission" date="2019-03" db="EMBL/GenBank/DDBJ databases">
        <title>Genomic Encyclopedia of Type Strains, Phase IV (KMG-V): Genome sequencing to study the core and pangenomes of soil and plant-associated prokaryotes.</title>
        <authorList>
            <person name="Whitman W."/>
        </authorList>
    </citation>
    <scope>NUCLEOTIDE SEQUENCE [LARGE SCALE GENOMIC DNA]</scope>
    <source>
        <strain evidence="7 8">23C40</strain>
    </source>
</reference>
<dbReference type="SUPFAM" id="SSF52540">
    <property type="entry name" value="P-loop containing nucleoside triphosphate hydrolases"/>
    <property type="match status" value="2"/>
</dbReference>
<dbReference type="Pfam" id="PF08352">
    <property type="entry name" value="oligo_HPY"/>
    <property type="match status" value="2"/>
</dbReference>
<comment type="subcellular location">
    <subcellularLocation>
        <location evidence="1">Cell inner membrane</location>
        <topology evidence="1">Peripheral membrane protein</topology>
    </subcellularLocation>
</comment>
<keyword evidence="4" id="KW-0547">Nucleotide-binding</keyword>
<evidence type="ECO:0000256" key="5">
    <source>
        <dbReference type="ARBA" id="ARBA00022840"/>
    </source>
</evidence>
<evidence type="ECO:0000256" key="1">
    <source>
        <dbReference type="ARBA" id="ARBA00004417"/>
    </source>
</evidence>
<protein>
    <submittedName>
        <fullName evidence="7">Peptide/nickel transport system ATP-binding protein</fullName>
    </submittedName>
</protein>
<dbReference type="InterPro" id="IPR050319">
    <property type="entry name" value="ABC_transp_ATP-bind"/>
</dbReference>
<dbReference type="GO" id="GO:0005524">
    <property type="term" value="F:ATP binding"/>
    <property type="evidence" value="ECO:0007669"/>
    <property type="project" value="UniProtKB-KW"/>
</dbReference>
<dbReference type="Proteomes" id="UP000295043">
    <property type="component" value="Unassembled WGS sequence"/>
</dbReference>
<dbReference type="NCBIfam" id="NF007739">
    <property type="entry name" value="PRK10419.1"/>
    <property type="match status" value="2"/>
</dbReference>
<dbReference type="GO" id="GO:0016887">
    <property type="term" value="F:ATP hydrolysis activity"/>
    <property type="evidence" value="ECO:0007669"/>
    <property type="project" value="InterPro"/>
</dbReference>
<dbReference type="AlphaFoldDB" id="A0A4R2BRI4"/>
<sequence>MANLVEIRDLKVEATTDSGRRVEIIKGVSIEIADGEIVALIGESGSGKTTIALTLMGYARPGCRISGGSVSVAGKNMVALGEKERARIRGTEVAYVPQSAAAAFNPAATIMDQVIEITRIHQLMSPDEARAKAVALFRALSLPEPETIGSRYPHQVSGGQLQRLSAAMALIGDPKLVIFDEPTTALDVTTQIEVLRAFKSVMKKGGIAGVYVSHDLAVVAQIADRIVVLKGGEVQEVGTTEEILSDAKHPYTRELLDAFEPQPRAAAGPAASAPAPLLQIDTLVAGYGPRQADGLPLVRAVKHVSLKVEKGRNLGIIGESGCGKSTLARAIAGILPAVSGSIQFDGRELGRSARERSREQLREMQIVFQYADTALNPAKSVEDILDRPLAFYHDMGRSARSARIDELLDMVRLPRNLRHRRPSELSGGQKQRVNFARALAAEPKLILCDEITSALDTVVAAAVIDLLKELQRELGLSYVFISHDLSTVQAICDEVVVMYAGEKVEQLAAAQLASGAKHPYSKLLFASVPKLDTGWLDGLDQRPEMARAFSKAG</sequence>
<evidence type="ECO:0000313" key="7">
    <source>
        <dbReference type="EMBL" id="TCN29342.1"/>
    </source>
</evidence>
<dbReference type="SMART" id="SM00382">
    <property type="entry name" value="AAA"/>
    <property type="match status" value="2"/>
</dbReference>
<dbReference type="InterPro" id="IPR003439">
    <property type="entry name" value="ABC_transporter-like_ATP-bd"/>
</dbReference>
<dbReference type="GO" id="GO:0005886">
    <property type="term" value="C:plasma membrane"/>
    <property type="evidence" value="ECO:0007669"/>
    <property type="project" value="UniProtKB-SubCell"/>
</dbReference>
<evidence type="ECO:0000259" key="6">
    <source>
        <dbReference type="PROSITE" id="PS50893"/>
    </source>
</evidence>
<feature type="domain" description="ABC transporter" evidence="6">
    <location>
        <begin position="278"/>
        <end position="525"/>
    </location>
</feature>
<dbReference type="InterPro" id="IPR027417">
    <property type="entry name" value="P-loop_NTPase"/>
</dbReference>
<evidence type="ECO:0000256" key="2">
    <source>
        <dbReference type="ARBA" id="ARBA00005417"/>
    </source>
</evidence>
<dbReference type="GO" id="GO:0055085">
    <property type="term" value="P:transmembrane transport"/>
    <property type="evidence" value="ECO:0007669"/>
    <property type="project" value="UniProtKB-ARBA"/>
</dbReference>
<dbReference type="EMBL" id="SLVU01000010">
    <property type="protein sequence ID" value="TCN29342.1"/>
    <property type="molecule type" value="Genomic_DNA"/>
</dbReference>
<dbReference type="PROSITE" id="PS00211">
    <property type="entry name" value="ABC_TRANSPORTER_1"/>
    <property type="match status" value="1"/>
</dbReference>
<evidence type="ECO:0000256" key="3">
    <source>
        <dbReference type="ARBA" id="ARBA00022448"/>
    </source>
</evidence>
<dbReference type="InterPro" id="IPR017871">
    <property type="entry name" value="ABC_transporter-like_CS"/>
</dbReference>
<organism evidence="7 8">
    <name type="scientific">Sinorhizobium americanum</name>
    <dbReference type="NCBI Taxonomy" id="194963"/>
    <lineage>
        <taxon>Bacteria</taxon>
        <taxon>Pseudomonadati</taxon>
        <taxon>Pseudomonadota</taxon>
        <taxon>Alphaproteobacteria</taxon>
        <taxon>Hyphomicrobiales</taxon>
        <taxon>Rhizobiaceae</taxon>
        <taxon>Sinorhizobium/Ensifer group</taxon>
        <taxon>Sinorhizobium</taxon>
    </lineage>
</organism>
<dbReference type="PANTHER" id="PTHR43776">
    <property type="entry name" value="TRANSPORT ATP-BINDING PROTEIN"/>
    <property type="match status" value="1"/>
</dbReference>
<dbReference type="InterPro" id="IPR003593">
    <property type="entry name" value="AAA+_ATPase"/>
</dbReference>
<gene>
    <name evidence="7" type="ORF">EV184_1106</name>
</gene>
<dbReference type="InterPro" id="IPR013563">
    <property type="entry name" value="Oligopep_ABC_C"/>
</dbReference>
<comment type="caution">
    <text evidence="7">The sequence shown here is derived from an EMBL/GenBank/DDBJ whole genome shotgun (WGS) entry which is preliminary data.</text>
</comment>
<evidence type="ECO:0000256" key="4">
    <source>
        <dbReference type="ARBA" id="ARBA00022741"/>
    </source>
</evidence>
<dbReference type="CDD" id="cd03257">
    <property type="entry name" value="ABC_NikE_OppD_transporters"/>
    <property type="match status" value="2"/>
</dbReference>
<evidence type="ECO:0000313" key="8">
    <source>
        <dbReference type="Proteomes" id="UP000295043"/>
    </source>
</evidence>